<dbReference type="Pfam" id="PF00069">
    <property type="entry name" value="Pkinase"/>
    <property type="match status" value="1"/>
</dbReference>
<evidence type="ECO:0000259" key="8">
    <source>
        <dbReference type="PROSITE" id="PS50011"/>
    </source>
</evidence>
<feature type="compositionally biased region" description="Low complexity" evidence="7">
    <location>
        <begin position="112"/>
        <end position="123"/>
    </location>
</feature>
<dbReference type="Proteomes" id="UP000188268">
    <property type="component" value="Unassembled WGS sequence"/>
</dbReference>
<evidence type="ECO:0000256" key="6">
    <source>
        <dbReference type="PROSITE-ProRule" id="PRU00723"/>
    </source>
</evidence>
<feature type="zinc finger region" description="C3H1-type" evidence="6">
    <location>
        <begin position="533"/>
        <end position="561"/>
    </location>
</feature>
<dbReference type="SUPFAM" id="SSF56112">
    <property type="entry name" value="Protein kinase-like (PK-like)"/>
    <property type="match status" value="1"/>
</dbReference>
<dbReference type="Gramene" id="OMO84829">
    <property type="protein sequence ID" value="OMO84829"/>
    <property type="gene ID" value="CCACVL1_10628"/>
</dbReference>
<feature type="domain" description="C3H1-type" evidence="9">
    <location>
        <begin position="660"/>
        <end position="688"/>
    </location>
</feature>
<dbReference type="GO" id="GO:0004672">
    <property type="term" value="F:protein kinase activity"/>
    <property type="evidence" value="ECO:0007669"/>
    <property type="project" value="InterPro"/>
</dbReference>
<protein>
    <submittedName>
        <fullName evidence="10">Zinc finger, CCCH-type</fullName>
    </submittedName>
</protein>
<dbReference type="EMBL" id="AWWV01009671">
    <property type="protein sequence ID" value="OMO84829.1"/>
    <property type="molecule type" value="Genomic_DNA"/>
</dbReference>
<dbReference type="SUPFAM" id="SSF90229">
    <property type="entry name" value="CCCH zinc finger"/>
    <property type="match status" value="6"/>
</dbReference>
<evidence type="ECO:0000256" key="4">
    <source>
        <dbReference type="ARBA" id="ARBA00022833"/>
    </source>
</evidence>
<dbReference type="Pfam" id="PF00642">
    <property type="entry name" value="zf-CCCH"/>
    <property type="match status" value="6"/>
</dbReference>
<dbReference type="PROSITE" id="PS50103">
    <property type="entry name" value="ZF_C3H1"/>
    <property type="match status" value="6"/>
</dbReference>
<dbReference type="GO" id="GO:0003729">
    <property type="term" value="F:mRNA binding"/>
    <property type="evidence" value="ECO:0007669"/>
    <property type="project" value="TreeGrafter"/>
</dbReference>
<feature type="region of interest" description="Disordered" evidence="7">
    <location>
        <begin position="1"/>
        <end position="130"/>
    </location>
</feature>
<keyword evidence="2" id="KW-0677">Repeat</keyword>
<dbReference type="GO" id="GO:0005524">
    <property type="term" value="F:ATP binding"/>
    <property type="evidence" value="ECO:0007669"/>
    <property type="project" value="InterPro"/>
</dbReference>
<feature type="zinc finger region" description="C3H1-type" evidence="6">
    <location>
        <begin position="416"/>
        <end position="444"/>
    </location>
</feature>
<feature type="compositionally biased region" description="Polar residues" evidence="7">
    <location>
        <begin position="63"/>
        <end position="74"/>
    </location>
</feature>
<keyword evidence="5" id="KW-0238">DNA-binding</keyword>
<dbReference type="GO" id="GO:0003677">
    <property type="term" value="F:DNA binding"/>
    <property type="evidence" value="ECO:0007669"/>
    <property type="project" value="UniProtKB-KW"/>
</dbReference>
<keyword evidence="3 6" id="KW-0863">Zinc-finger</keyword>
<dbReference type="InterPro" id="IPR036855">
    <property type="entry name" value="Znf_CCCH_sf"/>
</dbReference>
<dbReference type="STRING" id="210143.A0A1R3IQF5"/>
<feature type="domain" description="C3H1-type" evidence="9">
    <location>
        <begin position="416"/>
        <end position="444"/>
    </location>
</feature>
<dbReference type="InterPro" id="IPR050974">
    <property type="entry name" value="Plant_ZF_CCCH"/>
</dbReference>
<comment type="caution">
    <text evidence="10">The sequence shown here is derived from an EMBL/GenBank/DDBJ whole genome shotgun (WGS) entry which is preliminary data.</text>
</comment>
<dbReference type="PANTHER" id="PTHR12506:SF82">
    <property type="entry name" value="ZINC FINGER CCCH DOMAIN-CONTAINING PROTEIN 64-RELATED"/>
    <property type="match status" value="1"/>
</dbReference>
<evidence type="ECO:0000256" key="1">
    <source>
        <dbReference type="ARBA" id="ARBA00022723"/>
    </source>
</evidence>
<dbReference type="InterPro" id="IPR011009">
    <property type="entry name" value="Kinase-like_dom_sf"/>
</dbReference>
<dbReference type="GO" id="GO:0008270">
    <property type="term" value="F:zinc ion binding"/>
    <property type="evidence" value="ECO:0007669"/>
    <property type="project" value="UniProtKB-KW"/>
</dbReference>
<keyword evidence="1 6" id="KW-0479">Metal-binding</keyword>
<reference evidence="10 11" key="1">
    <citation type="submission" date="2013-09" db="EMBL/GenBank/DDBJ databases">
        <title>Corchorus capsularis genome sequencing.</title>
        <authorList>
            <person name="Alam M."/>
            <person name="Haque M.S."/>
            <person name="Islam M.S."/>
            <person name="Emdad E.M."/>
            <person name="Islam M.M."/>
            <person name="Ahmed B."/>
            <person name="Halim A."/>
            <person name="Hossen Q.M.M."/>
            <person name="Hossain M.Z."/>
            <person name="Ahmed R."/>
            <person name="Khan M.M."/>
            <person name="Islam R."/>
            <person name="Rashid M.M."/>
            <person name="Khan S.A."/>
            <person name="Rahman M.S."/>
            <person name="Alam M."/>
        </authorList>
    </citation>
    <scope>NUCLEOTIDE SEQUENCE [LARGE SCALE GENOMIC DNA]</scope>
    <source>
        <strain evidence="11">cv. CVL-1</strain>
        <tissue evidence="10">Whole seedling</tissue>
    </source>
</reference>
<dbReference type="SMART" id="SM00220">
    <property type="entry name" value="S_TKc"/>
    <property type="match status" value="1"/>
</dbReference>
<feature type="domain" description="Protein kinase" evidence="8">
    <location>
        <begin position="154"/>
        <end position="457"/>
    </location>
</feature>
<dbReference type="FunFam" id="3.30.200.20:FF:000032">
    <property type="entry name" value="Serine/threonine-protein kinase D6PK-like"/>
    <property type="match status" value="1"/>
</dbReference>
<feature type="compositionally biased region" description="Low complexity" evidence="7">
    <location>
        <begin position="17"/>
        <end position="28"/>
    </location>
</feature>
<evidence type="ECO:0000256" key="7">
    <source>
        <dbReference type="SAM" id="MobiDB-lite"/>
    </source>
</evidence>
<keyword evidence="4 6" id="KW-0862">Zinc</keyword>
<dbReference type="PROSITE" id="PS50011">
    <property type="entry name" value="PROTEIN_KINASE_DOM"/>
    <property type="match status" value="1"/>
</dbReference>
<sequence length="722" mass="79141">MSSKTNKTLDSSEAELSESSSGLAQSDQKTTDSQFPKKKNNLTCTLPAPADPRKMDRMGKMTSPVTKVNENLNHQNDHKMPSPRIPPPTPNSEIQHTSSTTTSSMPTHTRQSNSSRSNSLESSMAHLRPHTGGDVRWEAVNSVSAKGPIGLSNFRLLKRLGYGDIGSVYLVELRGTNAYFAMKIMDKASLASRNKLLRAQTEREILGLLDHPFLPTLYSYFDTDKFYCLVMEFCSGGNLHSLRQKQPNKHFTEEAARYSSKSPSTSLSSALQRYLDPDATSHSHLINHLQTWPPGVDVSSSVAAAAAAAAAVPSVKRSSDVLYHQSVLDAHNTLGQTEDWYSTSSLVKRYRLESASTLTVYPQRPGEKDCAHYMQTRTCKFGDSCKFDHPIWVPEGGIPGWKEVPLAAAAESLPERAGEPDCPYFLKTQRCKFGSKCKFNHPKDKLATSGATESVIISVLPERPSEFPCAFYMKTGTCKFGATCKFNHPKDIQKSSSGQDNAKEQIEIVINSSGVTGDVKPALSHNSKGLPLRPEEVDCPFYLKTGSCKYGASCRYNHPDRNAFTPPAAAISNLNIGVGTSAASLYQTLIAQQTLSMLGVAQTVYPQRPGQTECDYYMKTGICKFGDRCKFHHPIDRSESTTNQTSEQAVKLTLAGLPRREGAVHCPYYMRTGTCKYGATCKFDHPPPGEVMAIPTEQGTSPAVGGEVKEVATLETNTTFRI</sequence>
<evidence type="ECO:0000256" key="3">
    <source>
        <dbReference type="ARBA" id="ARBA00022771"/>
    </source>
</evidence>
<dbReference type="Gene3D" id="4.10.1000.10">
    <property type="entry name" value="Zinc finger, CCCH-type"/>
    <property type="match status" value="3"/>
</dbReference>
<evidence type="ECO:0000259" key="9">
    <source>
        <dbReference type="PROSITE" id="PS50103"/>
    </source>
</evidence>
<dbReference type="OrthoDB" id="411372at2759"/>
<feature type="zinc finger region" description="C3H1-type" evidence="6">
    <location>
        <begin position="608"/>
        <end position="636"/>
    </location>
</feature>
<dbReference type="SMART" id="SM00356">
    <property type="entry name" value="ZnF_C3H1"/>
    <property type="match status" value="6"/>
</dbReference>
<evidence type="ECO:0000256" key="2">
    <source>
        <dbReference type="ARBA" id="ARBA00022737"/>
    </source>
</evidence>
<evidence type="ECO:0000256" key="5">
    <source>
        <dbReference type="ARBA" id="ARBA00023125"/>
    </source>
</evidence>
<organism evidence="10 11">
    <name type="scientific">Corchorus capsularis</name>
    <name type="common">Jute</name>
    <dbReference type="NCBI Taxonomy" id="210143"/>
    <lineage>
        <taxon>Eukaryota</taxon>
        <taxon>Viridiplantae</taxon>
        <taxon>Streptophyta</taxon>
        <taxon>Embryophyta</taxon>
        <taxon>Tracheophyta</taxon>
        <taxon>Spermatophyta</taxon>
        <taxon>Magnoliopsida</taxon>
        <taxon>eudicotyledons</taxon>
        <taxon>Gunneridae</taxon>
        <taxon>Pentapetalae</taxon>
        <taxon>rosids</taxon>
        <taxon>malvids</taxon>
        <taxon>Malvales</taxon>
        <taxon>Malvaceae</taxon>
        <taxon>Grewioideae</taxon>
        <taxon>Apeibeae</taxon>
        <taxon>Corchorus</taxon>
    </lineage>
</organism>
<evidence type="ECO:0000313" key="11">
    <source>
        <dbReference type="Proteomes" id="UP000188268"/>
    </source>
</evidence>
<feature type="domain" description="C3H1-type" evidence="9">
    <location>
        <begin position="608"/>
        <end position="636"/>
    </location>
</feature>
<dbReference type="PANTHER" id="PTHR12506">
    <property type="entry name" value="PROTEIN PHOSPHATASE RELATED"/>
    <property type="match status" value="1"/>
</dbReference>
<evidence type="ECO:0000313" key="10">
    <source>
        <dbReference type="EMBL" id="OMO84829.1"/>
    </source>
</evidence>
<name>A0A1R3IQF5_COCAP</name>
<feature type="zinc finger region" description="C3H1-type" evidence="6">
    <location>
        <begin position="660"/>
        <end position="688"/>
    </location>
</feature>
<feature type="domain" description="C3H1-type" evidence="9">
    <location>
        <begin position="364"/>
        <end position="392"/>
    </location>
</feature>
<feature type="zinc finger region" description="C3H1-type" evidence="6">
    <location>
        <begin position="463"/>
        <end position="491"/>
    </location>
</feature>
<dbReference type="InterPro" id="IPR000719">
    <property type="entry name" value="Prot_kinase_dom"/>
</dbReference>
<dbReference type="FunFam" id="4.10.1000.10:FF:000033">
    <property type="entry name" value="zinc finger CCCH domain-containing protein 37"/>
    <property type="match status" value="1"/>
</dbReference>
<feature type="domain" description="C3H1-type" evidence="9">
    <location>
        <begin position="533"/>
        <end position="561"/>
    </location>
</feature>
<dbReference type="InterPro" id="IPR000571">
    <property type="entry name" value="Znf_CCCH"/>
</dbReference>
<dbReference type="AlphaFoldDB" id="A0A1R3IQF5"/>
<accession>A0A1R3IQF5</accession>
<keyword evidence="11" id="KW-1185">Reference proteome</keyword>
<feature type="zinc finger region" description="C3H1-type" evidence="6">
    <location>
        <begin position="364"/>
        <end position="392"/>
    </location>
</feature>
<proteinExistence type="predicted"/>
<dbReference type="Gene3D" id="3.30.200.20">
    <property type="entry name" value="Phosphorylase Kinase, domain 1"/>
    <property type="match status" value="1"/>
</dbReference>
<feature type="domain" description="C3H1-type" evidence="9">
    <location>
        <begin position="463"/>
        <end position="491"/>
    </location>
</feature>
<gene>
    <name evidence="10" type="ORF">CCACVL1_10628</name>
</gene>